<feature type="transmembrane region" description="Helical" evidence="1">
    <location>
        <begin position="106"/>
        <end position="127"/>
    </location>
</feature>
<comment type="caution">
    <text evidence="3">The sequence shown here is derived from an EMBL/GenBank/DDBJ whole genome shotgun (WGS) entry which is preliminary data.</text>
</comment>
<dbReference type="Proteomes" id="UP001178507">
    <property type="component" value="Unassembled WGS sequence"/>
</dbReference>
<proteinExistence type="predicted"/>
<evidence type="ECO:0000313" key="4">
    <source>
        <dbReference type="Proteomes" id="UP001178507"/>
    </source>
</evidence>
<organism evidence="3 4">
    <name type="scientific">Effrenium voratum</name>
    <dbReference type="NCBI Taxonomy" id="2562239"/>
    <lineage>
        <taxon>Eukaryota</taxon>
        <taxon>Sar</taxon>
        <taxon>Alveolata</taxon>
        <taxon>Dinophyceae</taxon>
        <taxon>Suessiales</taxon>
        <taxon>Symbiodiniaceae</taxon>
        <taxon>Effrenium</taxon>
    </lineage>
</organism>
<feature type="transmembrane region" description="Helical" evidence="1">
    <location>
        <begin position="133"/>
        <end position="151"/>
    </location>
</feature>
<keyword evidence="1" id="KW-0812">Transmembrane</keyword>
<evidence type="ECO:0000313" key="3">
    <source>
        <dbReference type="EMBL" id="CAJ1408942.1"/>
    </source>
</evidence>
<dbReference type="Gene3D" id="1.20.144.10">
    <property type="entry name" value="Phosphatidic acid phosphatase type 2/haloperoxidase"/>
    <property type="match status" value="1"/>
</dbReference>
<accession>A0AA36JNQ0</accession>
<gene>
    <name evidence="3" type="ORF">EVOR1521_LOCUS30158</name>
</gene>
<keyword evidence="4" id="KW-1185">Reference proteome</keyword>
<dbReference type="PANTHER" id="PTHR14969">
    <property type="entry name" value="SPHINGOSINE-1-PHOSPHATE PHOSPHOHYDROLASE"/>
    <property type="match status" value="1"/>
</dbReference>
<evidence type="ECO:0000256" key="1">
    <source>
        <dbReference type="SAM" id="Phobius"/>
    </source>
</evidence>
<dbReference type="SMART" id="SM00014">
    <property type="entry name" value="acidPPc"/>
    <property type="match status" value="1"/>
</dbReference>
<dbReference type="GO" id="GO:0042392">
    <property type="term" value="F:sphingosine-1-phosphate phosphatase activity"/>
    <property type="evidence" value="ECO:0007669"/>
    <property type="project" value="TreeGrafter"/>
</dbReference>
<name>A0AA36JNQ0_9DINO</name>
<dbReference type="PANTHER" id="PTHR14969:SF13">
    <property type="entry name" value="AT30094P"/>
    <property type="match status" value="1"/>
</dbReference>
<feature type="transmembrane region" description="Helical" evidence="1">
    <location>
        <begin position="33"/>
        <end position="51"/>
    </location>
</feature>
<dbReference type="InterPro" id="IPR000326">
    <property type="entry name" value="PAP2/HPO"/>
</dbReference>
<evidence type="ECO:0000259" key="2">
    <source>
        <dbReference type="SMART" id="SM00014"/>
    </source>
</evidence>
<protein>
    <recommendedName>
        <fullName evidence="2">Phosphatidic acid phosphatase type 2/haloperoxidase domain-containing protein</fullName>
    </recommendedName>
</protein>
<dbReference type="Pfam" id="PF01569">
    <property type="entry name" value="PAP2"/>
    <property type="match status" value="1"/>
</dbReference>
<keyword evidence="1" id="KW-1133">Transmembrane helix</keyword>
<reference evidence="3" key="1">
    <citation type="submission" date="2023-08" db="EMBL/GenBank/DDBJ databases">
        <authorList>
            <person name="Chen Y."/>
            <person name="Shah S."/>
            <person name="Dougan E. K."/>
            <person name="Thang M."/>
            <person name="Chan C."/>
        </authorList>
    </citation>
    <scope>NUCLEOTIDE SEQUENCE</scope>
</reference>
<dbReference type="InterPro" id="IPR036938">
    <property type="entry name" value="PAP2/HPO_sf"/>
</dbReference>
<keyword evidence="1" id="KW-0472">Membrane</keyword>
<sequence length="188" mass="20581">MASNLWTLCGWAFGTSIPAGVALLGACASGQVLWLWTGLGAVLLDCNCLALKGYLRHPRPREDPPFVLPSEGPYGMPSEHTAFAGFLVTQLALRAKFDGWRPCSPLLSQLFAFLLGIWALGMALVRFHVGAHSAVQLAAGYFFGVGFGLLWRHLQRRLNTSLCSLQHMADVALRCAHVLYGEGEERRR</sequence>
<dbReference type="AlphaFoldDB" id="A0AA36JNQ0"/>
<dbReference type="EMBL" id="CAUJNA010003740">
    <property type="protein sequence ID" value="CAJ1408942.1"/>
    <property type="molecule type" value="Genomic_DNA"/>
</dbReference>
<feature type="domain" description="Phosphatidic acid phosphatase type 2/haloperoxidase" evidence="2">
    <location>
        <begin position="37"/>
        <end position="152"/>
    </location>
</feature>
<dbReference type="SUPFAM" id="SSF48317">
    <property type="entry name" value="Acid phosphatase/Vanadium-dependent haloperoxidase"/>
    <property type="match status" value="1"/>
</dbReference>